<accession>A0ABQ0P0V0</accession>
<gene>
    <name evidence="2" type="ORF">AA15669_1827</name>
</gene>
<comment type="caution">
    <text evidence="2">The sequence shown here is derived from an EMBL/GenBank/DDBJ whole genome shotgun (WGS) entry which is preliminary data.</text>
</comment>
<dbReference type="Gene3D" id="3.90.550.10">
    <property type="entry name" value="Spore Coat Polysaccharide Biosynthesis Protein SpsA, Chain A"/>
    <property type="match status" value="1"/>
</dbReference>
<dbReference type="SUPFAM" id="SSF53448">
    <property type="entry name" value="Nucleotide-diphospho-sugar transferases"/>
    <property type="match status" value="1"/>
</dbReference>
<keyword evidence="3" id="KW-1185">Reference proteome</keyword>
<proteinExistence type="predicted"/>
<dbReference type="PANTHER" id="PTHR43685">
    <property type="entry name" value="GLYCOSYLTRANSFERASE"/>
    <property type="match status" value="1"/>
</dbReference>
<dbReference type="RefSeq" id="WP_026294221.1">
    <property type="nucleotide sequence ID" value="NZ_BAQD01000124.1"/>
</dbReference>
<sequence>MAIKLGIGVITYNRKDTVRQCVEALRTFTQHPFELVVADDGSHDGTPSLLERLHVPYITGDNRGIAWNRNRAIWWLKEEKQCDVILVFEDDCRPCVFGWEKQWIEAVEAYGHINHMPEITLEIDNDVSSGAGTAADPYIAPMHQAYCVGYHARALDFVGYLEVRFEKYGEEHVEHTHRFLRAGYGGLPQFRTPERGQVFFLRGGLETLPSESHGTPECVHRNVELHRQIQHELLYRAPWRSDEQMFLFREEMEAALNRPTPATQPSDNGFDAVVSLGGSEKISQYLEQVFGETGSRLFDGFMAPFHSLIALFETDFRDLFSTNCLYGYHDALRCRDSLIVYHNCLDIPPGERASVELFHSQLGRLKQEYQSYLAQLDQLCDGTQRVLFVRDWQETLHYEGSHRPSHTRVPDFKRLVDAIAARYPNLEFRVLFTNYGAASAADARMIFANSHAPDQCDEARKAQAWADMISQLGVYRHSDGSWDK</sequence>
<feature type="domain" description="Glycosyltransferase 2-like" evidence="1">
    <location>
        <begin position="8"/>
        <end position="93"/>
    </location>
</feature>
<dbReference type="Proteomes" id="UP001062901">
    <property type="component" value="Unassembled WGS sequence"/>
</dbReference>
<dbReference type="Pfam" id="PF00535">
    <property type="entry name" value="Glycos_transf_2"/>
    <property type="match status" value="1"/>
</dbReference>
<dbReference type="InterPro" id="IPR001173">
    <property type="entry name" value="Glyco_trans_2-like"/>
</dbReference>
<dbReference type="PANTHER" id="PTHR43685:SF2">
    <property type="entry name" value="GLYCOSYLTRANSFERASE 2-LIKE DOMAIN-CONTAINING PROTEIN"/>
    <property type="match status" value="1"/>
</dbReference>
<evidence type="ECO:0000259" key="1">
    <source>
        <dbReference type="Pfam" id="PF00535"/>
    </source>
</evidence>
<dbReference type="CDD" id="cd00761">
    <property type="entry name" value="Glyco_tranf_GTA_type"/>
    <property type="match status" value="1"/>
</dbReference>
<name>A0ABQ0P0V0_9PROT</name>
<dbReference type="InterPro" id="IPR029044">
    <property type="entry name" value="Nucleotide-diphossugar_trans"/>
</dbReference>
<dbReference type="InterPro" id="IPR050834">
    <property type="entry name" value="Glycosyltransf_2"/>
</dbReference>
<protein>
    <recommendedName>
        <fullName evidence="1">Glycosyltransferase 2-like domain-containing protein</fullName>
    </recommendedName>
</protein>
<evidence type="ECO:0000313" key="3">
    <source>
        <dbReference type="Proteomes" id="UP001062901"/>
    </source>
</evidence>
<reference evidence="2" key="1">
    <citation type="submission" date="2013-04" db="EMBL/GenBank/DDBJ databases">
        <title>The genome sequencing project of 58 acetic acid bacteria.</title>
        <authorList>
            <person name="Okamoto-Kainuma A."/>
            <person name="Ishikawa M."/>
            <person name="Umino S."/>
            <person name="Koizumi Y."/>
            <person name="Shiwa Y."/>
            <person name="Yoshikawa H."/>
            <person name="Matsutani M."/>
            <person name="Matsushita K."/>
        </authorList>
    </citation>
    <scope>NUCLEOTIDE SEQUENCE</scope>
    <source>
        <strain evidence="2">DSM 15669</strain>
    </source>
</reference>
<organism evidence="2 3">
    <name type="scientific">Saccharibacter floricola DSM 15669</name>
    <dbReference type="NCBI Taxonomy" id="1123227"/>
    <lineage>
        <taxon>Bacteria</taxon>
        <taxon>Pseudomonadati</taxon>
        <taxon>Pseudomonadota</taxon>
        <taxon>Alphaproteobacteria</taxon>
        <taxon>Acetobacterales</taxon>
        <taxon>Acetobacteraceae</taxon>
        <taxon>Saccharibacter</taxon>
    </lineage>
</organism>
<dbReference type="EMBL" id="BAQD01000124">
    <property type="protein sequence ID" value="GBQ08591.1"/>
    <property type="molecule type" value="Genomic_DNA"/>
</dbReference>
<evidence type="ECO:0000313" key="2">
    <source>
        <dbReference type="EMBL" id="GBQ08591.1"/>
    </source>
</evidence>